<dbReference type="Gene3D" id="3.40.50.1820">
    <property type="entry name" value="alpha/beta hydrolase"/>
    <property type="match status" value="1"/>
</dbReference>
<name>A0AA39M9Z8_9BILA</name>
<reference evidence="6" key="1">
    <citation type="submission" date="2023-06" db="EMBL/GenBank/DDBJ databases">
        <title>Genomic analysis of the entomopathogenic nematode Steinernema hermaphroditum.</title>
        <authorList>
            <person name="Schwarz E.M."/>
            <person name="Heppert J.K."/>
            <person name="Baniya A."/>
            <person name="Schwartz H.T."/>
            <person name="Tan C.-H."/>
            <person name="Antoshechkin I."/>
            <person name="Sternberg P.W."/>
            <person name="Goodrich-Blair H."/>
            <person name="Dillman A.R."/>
        </authorList>
    </citation>
    <scope>NUCLEOTIDE SEQUENCE</scope>
    <source>
        <strain evidence="6">PS9179</strain>
        <tissue evidence="6">Whole animal</tissue>
    </source>
</reference>
<dbReference type="GO" id="GO:0052689">
    <property type="term" value="F:carboxylic ester hydrolase activity"/>
    <property type="evidence" value="ECO:0007669"/>
    <property type="project" value="UniProtKB-KW"/>
</dbReference>
<dbReference type="EC" id="3.1.1.-" evidence="4"/>
<evidence type="ECO:0000256" key="3">
    <source>
        <dbReference type="ARBA" id="ARBA00022801"/>
    </source>
</evidence>
<keyword evidence="4" id="KW-0732">Signal</keyword>
<dbReference type="InterPro" id="IPR029058">
    <property type="entry name" value="AB_hydrolase_fold"/>
</dbReference>
<evidence type="ECO:0000313" key="7">
    <source>
        <dbReference type="Proteomes" id="UP001175271"/>
    </source>
</evidence>
<dbReference type="SUPFAM" id="SSF56436">
    <property type="entry name" value="C-type lectin-like"/>
    <property type="match status" value="1"/>
</dbReference>
<dbReference type="PROSITE" id="PS00122">
    <property type="entry name" value="CARBOXYLESTERASE_B_1"/>
    <property type="match status" value="1"/>
</dbReference>
<dbReference type="Pfam" id="PF00059">
    <property type="entry name" value="Lectin_C"/>
    <property type="match status" value="1"/>
</dbReference>
<dbReference type="PANTHER" id="PTHR11559">
    <property type="entry name" value="CARBOXYLESTERASE"/>
    <property type="match status" value="1"/>
</dbReference>
<evidence type="ECO:0000256" key="1">
    <source>
        <dbReference type="ARBA" id="ARBA00005964"/>
    </source>
</evidence>
<dbReference type="InterPro" id="IPR019826">
    <property type="entry name" value="Carboxylesterase_B_AS"/>
</dbReference>
<feature type="chain" id="PRO_5041488467" description="Carboxylic ester hydrolase" evidence="4">
    <location>
        <begin position="18"/>
        <end position="694"/>
    </location>
</feature>
<keyword evidence="2" id="KW-0719">Serine esterase</keyword>
<evidence type="ECO:0000256" key="4">
    <source>
        <dbReference type="RuleBase" id="RU361235"/>
    </source>
</evidence>
<dbReference type="AlphaFoldDB" id="A0AA39M9Z8"/>
<comment type="similarity">
    <text evidence="1 4">Belongs to the type-B carboxylesterase/lipase family.</text>
</comment>
<protein>
    <recommendedName>
        <fullName evidence="4">Carboxylic ester hydrolase</fullName>
        <ecNumber evidence="4">3.1.1.-</ecNumber>
    </recommendedName>
</protein>
<dbReference type="CDD" id="cd00037">
    <property type="entry name" value="CLECT"/>
    <property type="match status" value="1"/>
</dbReference>
<organism evidence="6 7">
    <name type="scientific">Steinernema hermaphroditum</name>
    <dbReference type="NCBI Taxonomy" id="289476"/>
    <lineage>
        <taxon>Eukaryota</taxon>
        <taxon>Metazoa</taxon>
        <taxon>Ecdysozoa</taxon>
        <taxon>Nematoda</taxon>
        <taxon>Chromadorea</taxon>
        <taxon>Rhabditida</taxon>
        <taxon>Tylenchina</taxon>
        <taxon>Panagrolaimomorpha</taxon>
        <taxon>Strongyloidoidea</taxon>
        <taxon>Steinernematidae</taxon>
        <taxon>Steinernema</taxon>
    </lineage>
</organism>
<dbReference type="InterPro" id="IPR016187">
    <property type="entry name" value="CTDL_fold"/>
</dbReference>
<dbReference type="InterPro" id="IPR016186">
    <property type="entry name" value="C-type_lectin-like/link_sf"/>
</dbReference>
<proteinExistence type="inferred from homology"/>
<evidence type="ECO:0000256" key="2">
    <source>
        <dbReference type="ARBA" id="ARBA00022487"/>
    </source>
</evidence>
<dbReference type="Gene3D" id="3.10.100.10">
    <property type="entry name" value="Mannose-Binding Protein A, subunit A"/>
    <property type="match status" value="1"/>
</dbReference>
<dbReference type="Proteomes" id="UP001175271">
    <property type="component" value="Unassembled WGS sequence"/>
</dbReference>
<sequence>MEKILFIVLLLAPLVVGQDCPEGWFFAQDHCYHIYCPLKPWKEAEAYCQQHGGHLASIHSQKEVDLLLQRSEGFNNLWIGASSTTTPRFKWIDESTWDYENWLFPENARADSCVLISTLGKWTSVQCDMEFSAMFLFCDLALSRDVEVETKFGRIEGFRYELKDGNSTDVFLGIPFSERPKRFQRARLVSPWMDKKEAKHFGPSCPATMPWLMDAGLEFAEECLFMNVIAPSRPSRGRSGYPVVVWVQGGGFELGTSTVYGYKNISENFVSRDVVFVTFNYRLGPFGFLSTGDDAAPGNVGLWDQILALQFVNEIISDFGGDPTNVTVFGESAGAAAVSLLTLSPHSSGLFQKAITISGSSFSNFAINERVVEESLRLAQFLECEGTSKEIVECLRTRSIDELYSAFFRIGPARDRLLGFHYSPRFDSDFFPLDSLNSLVEVASPIPTLAMITSSEMGIFTMNNLDMNLIDVDPSRIEDYNEDDLREVMKKIARGTPGLEEELLAFYISRGDGEERNSTFYLSRLTQLASDIMFNVPPLQEAEMKSAFSWPVFLGEEAYYTREEGENIPIEGAFHGNELSYLFDPQTGSSYDGSSDSRKFKGLMIETIVSFANTGVPTSYGQPWKPVDARSPRRYVELSTRSEEKEGLMEESYKFWTQELPNKVGVESLKALLPALKLDRETNVLGKRALKKKL</sequence>
<evidence type="ECO:0000259" key="5">
    <source>
        <dbReference type="PROSITE" id="PS50041"/>
    </source>
</evidence>
<dbReference type="InterPro" id="IPR001304">
    <property type="entry name" value="C-type_lectin-like"/>
</dbReference>
<dbReference type="EMBL" id="JAUCMV010000001">
    <property type="protein sequence ID" value="KAK0426467.1"/>
    <property type="molecule type" value="Genomic_DNA"/>
</dbReference>
<evidence type="ECO:0000313" key="6">
    <source>
        <dbReference type="EMBL" id="KAK0426467.1"/>
    </source>
</evidence>
<feature type="domain" description="C-type lectin" evidence="5">
    <location>
        <begin position="27"/>
        <end position="128"/>
    </location>
</feature>
<keyword evidence="7" id="KW-1185">Reference proteome</keyword>
<dbReference type="InterPro" id="IPR050309">
    <property type="entry name" value="Type-B_Carboxylest/Lipase"/>
</dbReference>
<gene>
    <name evidence="6" type="ORF">QR680_009726</name>
</gene>
<keyword evidence="3 4" id="KW-0378">Hydrolase</keyword>
<feature type="signal peptide" evidence="4">
    <location>
        <begin position="1"/>
        <end position="17"/>
    </location>
</feature>
<dbReference type="PROSITE" id="PS50041">
    <property type="entry name" value="C_TYPE_LECTIN_2"/>
    <property type="match status" value="1"/>
</dbReference>
<accession>A0AA39M9Z8</accession>
<dbReference type="Pfam" id="PF00135">
    <property type="entry name" value="COesterase"/>
    <property type="match status" value="1"/>
</dbReference>
<dbReference type="SMART" id="SM00034">
    <property type="entry name" value="CLECT"/>
    <property type="match status" value="1"/>
</dbReference>
<comment type="caution">
    <text evidence="6">The sequence shown here is derived from an EMBL/GenBank/DDBJ whole genome shotgun (WGS) entry which is preliminary data.</text>
</comment>
<dbReference type="SUPFAM" id="SSF53474">
    <property type="entry name" value="alpha/beta-Hydrolases"/>
    <property type="match status" value="1"/>
</dbReference>
<dbReference type="InterPro" id="IPR002018">
    <property type="entry name" value="CarbesteraseB"/>
</dbReference>